<proteinExistence type="predicted"/>
<reference evidence="1" key="1">
    <citation type="journal article" date="2007" name="PLoS ONE">
        <title>The first genome sequence of an elite grapevine cultivar (Pinot noir Vitis vinifera L.): coping with a highly heterozygous genome.</title>
        <authorList>
            <person name="Velasco R."/>
            <person name="Zharkikh A."/>
            <person name="Troggio M."/>
            <person name="Cartwright D.A."/>
            <person name="Cestaro A."/>
            <person name="Pruss D."/>
            <person name="Pindo M."/>
            <person name="FitzGerald L.M."/>
            <person name="Vezzulli S."/>
            <person name="Reid J."/>
            <person name="Malacarne G."/>
            <person name="Iliev D."/>
            <person name="Coppola G."/>
            <person name="Wardell B."/>
            <person name="Micheletti D."/>
            <person name="Macalma T."/>
            <person name="Facci M."/>
            <person name="Mitchell J.T."/>
            <person name="Perazzolli M."/>
            <person name="Eldredge G."/>
            <person name="Gatto P."/>
            <person name="Oyzerski R."/>
            <person name="Moretto M."/>
            <person name="Gutin N."/>
            <person name="Stefanini M."/>
            <person name="Chen Y."/>
            <person name="Segala C."/>
            <person name="Davenport C."/>
            <person name="Dematte L."/>
            <person name="Mraz A."/>
            <person name="Battilana J."/>
            <person name="Stormo K."/>
            <person name="Costa F."/>
            <person name="Tao Q."/>
            <person name="Si-Ammour A."/>
            <person name="Harkins T."/>
            <person name="Lackey A."/>
            <person name="Perbost C."/>
            <person name="Taillon B."/>
            <person name="Stella A."/>
            <person name="Solovyev V."/>
            <person name="Fawcett J.A."/>
            <person name="Sterck L."/>
            <person name="Vandepoele K."/>
            <person name="Grando S.M."/>
            <person name="Toppo S."/>
            <person name="Moser C."/>
            <person name="Lanchbury J."/>
            <person name="Bogden R."/>
            <person name="Skolnick M."/>
            <person name="Sgaramella V."/>
            <person name="Bhatnagar S.K."/>
            <person name="Fontana P."/>
            <person name="Gutin A."/>
            <person name="Van de Peer Y."/>
            <person name="Salamini F."/>
            <person name="Viola R."/>
        </authorList>
    </citation>
    <scope>NUCLEOTIDE SEQUENCE</scope>
</reference>
<sequence>MTRAKVKLTTGPPSKLASEHTHLLKTKRANDNYQPVITFAFLGAKGQSSHCKEKNHSTMKDFGDKSLYSVVDVNSRIGSPTGMSKRDNSSDQSNFVTSSFLVTMPVMVQAQAQNTVESSEGLTHPLGIVSPSDASHASKLCKVQDHSQNLCIQISGTPSGTSLPLISFVRRLISTTPMTPKRTQVVHVNKGNDKIIIAQSTHDTTTGPMTRNKAKSTSSFSTKQTRESAYLIKPVRMSNEHQPFITLASLGAKSHSPHSREKLPSALKDFGDKFLCSVIDTNSSTGSHSRLPTRMLKKKNYSNRFDSFTSPFSMTMPIMITDITPLEEQLVKMAHATAKFTKTVEEKDMQIVFLINKVWAKVQNIGTYGDLLVKQFIRSLRLNAFDWYIDFAPECINS</sequence>
<organism evidence="1">
    <name type="scientific">Vitis vinifera</name>
    <name type="common">Grape</name>
    <dbReference type="NCBI Taxonomy" id="29760"/>
    <lineage>
        <taxon>Eukaryota</taxon>
        <taxon>Viridiplantae</taxon>
        <taxon>Streptophyta</taxon>
        <taxon>Embryophyta</taxon>
        <taxon>Tracheophyta</taxon>
        <taxon>Spermatophyta</taxon>
        <taxon>Magnoliopsida</taxon>
        <taxon>eudicotyledons</taxon>
        <taxon>Gunneridae</taxon>
        <taxon>Pentapetalae</taxon>
        <taxon>rosids</taxon>
        <taxon>Vitales</taxon>
        <taxon>Vitaceae</taxon>
        <taxon>Viteae</taxon>
        <taxon>Vitis</taxon>
    </lineage>
</organism>
<dbReference type="AlphaFoldDB" id="A5CAQ7"/>
<name>A5CAQ7_VITVI</name>
<protein>
    <submittedName>
        <fullName evidence="1">Uncharacterized protein</fullName>
    </submittedName>
</protein>
<accession>A5CAQ7</accession>
<dbReference type="EMBL" id="AM488426">
    <property type="protein sequence ID" value="CAN64394.1"/>
    <property type="molecule type" value="Genomic_DNA"/>
</dbReference>
<evidence type="ECO:0000313" key="1">
    <source>
        <dbReference type="EMBL" id="CAN64394.1"/>
    </source>
</evidence>
<gene>
    <name evidence="1" type="ORF">VITISV_029042</name>
</gene>